<dbReference type="PROSITE" id="PS51366">
    <property type="entry name" value="MI"/>
    <property type="match status" value="1"/>
</dbReference>
<feature type="compositionally biased region" description="Acidic residues" evidence="4">
    <location>
        <begin position="374"/>
        <end position="386"/>
    </location>
</feature>
<reference evidence="6" key="1">
    <citation type="submission" date="2021-01" db="EMBL/GenBank/DDBJ databases">
        <authorList>
            <person name="Corre E."/>
            <person name="Pelletier E."/>
            <person name="Niang G."/>
            <person name="Scheremetjew M."/>
            <person name="Finn R."/>
            <person name="Kale V."/>
            <person name="Holt S."/>
            <person name="Cochrane G."/>
            <person name="Meng A."/>
            <person name="Brown T."/>
            <person name="Cohen L."/>
        </authorList>
    </citation>
    <scope>NUCLEOTIDE SEQUENCE</scope>
    <source>
        <strain evidence="6">10249 10 AB</strain>
    </source>
</reference>
<evidence type="ECO:0000313" key="6">
    <source>
        <dbReference type="EMBL" id="CAE0729800.1"/>
    </source>
</evidence>
<evidence type="ECO:0000256" key="3">
    <source>
        <dbReference type="ARBA" id="ARBA00023242"/>
    </source>
</evidence>
<evidence type="ECO:0000256" key="2">
    <source>
        <dbReference type="ARBA" id="ARBA00006856"/>
    </source>
</evidence>
<dbReference type="InterPro" id="IPR003891">
    <property type="entry name" value="Initiation_fac_eIF4g_MI"/>
</dbReference>
<dbReference type="PANTHER" id="PTHR18034:SF4">
    <property type="entry name" value="NUCLEOLAR MIF4G DOMAIN-CONTAINING PROTEIN 1"/>
    <property type="match status" value="1"/>
</dbReference>
<dbReference type="GO" id="GO:0003723">
    <property type="term" value="F:RNA binding"/>
    <property type="evidence" value="ECO:0007669"/>
    <property type="project" value="InterPro"/>
</dbReference>
<name>A0A7S4AX47_9STRA</name>
<dbReference type="SUPFAM" id="SSF48371">
    <property type="entry name" value="ARM repeat"/>
    <property type="match status" value="1"/>
</dbReference>
<dbReference type="InterPro" id="IPR050781">
    <property type="entry name" value="CWC22_splicing_factor"/>
</dbReference>
<accession>A0A7S4AX47</accession>
<evidence type="ECO:0000256" key="4">
    <source>
        <dbReference type="SAM" id="MobiDB-lite"/>
    </source>
</evidence>
<gene>
    <name evidence="6" type="ORF">PAUS00366_LOCUS22585</name>
</gene>
<feature type="compositionally biased region" description="Acidic residues" evidence="4">
    <location>
        <begin position="320"/>
        <end position="330"/>
    </location>
</feature>
<dbReference type="InterPro" id="IPR003890">
    <property type="entry name" value="MIF4G-like_typ-3"/>
</dbReference>
<feature type="compositionally biased region" description="Acidic residues" evidence="4">
    <location>
        <begin position="350"/>
        <end position="363"/>
    </location>
</feature>
<feature type="domain" description="MI" evidence="5">
    <location>
        <begin position="773"/>
        <end position="890"/>
    </location>
</feature>
<protein>
    <recommendedName>
        <fullName evidence="5">MI domain-containing protein</fullName>
    </recommendedName>
</protein>
<feature type="region of interest" description="Disordered" evidence="4">
    <location>
        <begin position="731"/>
        <end position="752"/>
    </location>
</feature>
<feature type="region of interest" description="Disordered" evidence="4">
    <location>
        <begin position="158"/>
        <end position="212"/>
    </location>
</feature>
<evidence type="ECO:0000256" key="1">
    <source>
        <dbReference type="ARBA" id="ARBA00004604"/>
    </source>
</evidence>
<dbReference type="AlphaFoldDB" id="A0A7S4AX47"/>
<keyword evidence="3" id="KW-0539">Nucleus</keyword>
<feature type="compositionally biased region" description="Basic and acidic residues" evidence="4">
    <location>
        <begin position="287"/>
        <end position="296"/>
    </location>
</feature>
<dbReference type="GO" id="GO:0042274">
    <property type="term" value="P:ribosomal small subunit biogenesis"/>
    <property type="evidence" value="ECO:0007669"/>
    <property type="project" value="TreeGrafter"/>
</dbReference>
<feature type="compositionally biased region" description="Basic residues" evidence="4">
    <location>
        <begin position="8"/>
        <end position="23"/>
    </location>
</feature>
<dbReference type="EMBL" id="HBIX01034590">
    <property type="protein sequence ID" value="CAE0729800.1"/>
    <property type="molecule type" value="Transcribed_RNA"/>
</dbReference>
<feature type="region of interest" description="Disordered" evidence="4">
    <location>
        <begin position="1"/>
        <end position="97"/>
    </location>
</feature>
<proteinExistence type="inferred from homology"/>
<evidence type="ECO:0000259" key="5">
    <source>
        <dbReference type="PROSITE" id="PS51366"/>
    </source>
</evidence>
<feature type="compositionally biased region" description="Basic and acidic residues" evidence="4">
    <location>
        <begin position="305"/>
        <end position="319"/>
    </location>
</feature>
<dbReference type="SMART" id="SM00543">
    <property type="entry name" value="MIF4G"/>
    <property type="match status" value="1"/>
</dbReference>
<dbReference type="Pfam" id="PF02847">
    <property type="entry name" value="MA3"/>
    <property type="match status" value="1"/>
</dbReference>
<feature type="region of interest" description="Disordered" evidence="4">
    <location>
        <begin position="278"/>
        <end position="440"/>
    </location>
</feature>
<dbReference type="SMART" id="SM00544">
    <property type="entry name" value="MA3"/>
    <property type="match status" value="1"/>
</dbReference>
<dbReference type="Gene3D" id="1.25.40.180">
    <property type="match status" value="1"/>
</dbReference>
<dbReference type="InterPro" id="IPR016024">
    <property type="entry name" value="ARM-type_fold"/>
</dbReference>
<organism evidence="6">
    <name type="scientific">Pseudo-nitzschia australis</name>
    <dbReference type="NCBI Taxonomy" id="44445"/>
    <lineage>
        <taxon>Eukaryota</taxon>
        <taxon>Sar</taxon>
        <taxon>Stramenopiles</taxon>
        <taxon>Ochrophyta</taxon>
        <taxon>Bacillariophyta</taxon>
        <taxon>Bacillariophyceae</taxon>
        <taxon>Bacillariophycidae</taxon>
        <taxon>Bacillariales</taxon>
        <taxon>Bacillariaceae</taxon>
        <taxon>Pseudo-nitzschia</taxon>
    </lineage>
</organism>
<dbReference type="PANTHER" id="PTHR18034">
    <property type="entry name" value="CELL CYCLE CONTROL PROTEIN CWF22-RELATED"/>
    <property type="match status" value="1"/>
</dbReference>
<feature type="compositionally biased region" description="Basic and acidic residues" evidence="4">
    <location>
        <begin position="731"/>
        <end position="744"/>
    </location>
</feature>
<comment type="similarity">
    <text evidence="2">Belongs to the CWC22 family.</text>
</comment>
<feature type="compositionally biased region" description="Basic and acidic residues" evidence="4">
    <location>
        <begin position="400"/>
        <end position="410"/>
    </location>
</feature>
<dbReference type="GO" id="GO:0005730">
    <property type="term" value="C:nucleolus"/>
    <property type="evidence" value="ECO:0007669"/>
    <property type="project" value="UniProtKB-SubCell"/>
</dbReference>
<dbReference type="Pfam" id="PF02854">
    <property type="entry name" value="MIF4G"/>
    <property type="match status" value="1"/>
</dbReference>
<sequence>MALITQIKTRKEKRKEARKKRKRYDQISQDETESSVVGNSKNNEPSSDRLQTSSKTSTSFAKPKSSTEDKSRKKKKIKAEKNDAENPSSLYVDHPDVADALRRDEAEIAELEKRLGLTGGKKGKEKLNKEYAKLEGYGDDFGDFLDDLDHMVSRVMTTDKYSEDAESVSSKEEDSDGETEAANNKSKKKERVKDLGSGQVTMEEDCDSGFSYGNLDPAVADALNRDDEEIAALEKKLGISKPKEKNKLYKEYSKLEGYGDDFGDFLDDLDGMMARIQQPGNNMNYYSDREQPEDGNGHSGGSSEDESKGEEFVRMKGSSDEFDEDDSVLEELERMQREENGGTGNSNDAEGSDGEESSDEEQSGDSASSGNKDDDSEDDSMEEDKIEPDHDVSDTYQPSKGEDIYGKKIDSGASGNNKPSKYVPPHLRKKQELAIGDEEENERRRAILRSLNNSLNRLSEDTLISVAQQIAALYLSNPTPLVHELIWKNAKDACITSPMLMVGLIPVYTACITGVHIQTGDTVQVGENILERVVVELLDRLKVSREAGPDDIDDNRKNIESKQIINMMLFLGYLYNYGIVHCSFLYDIIRHLIENFSQADVECLLILLSHCGRSLRSDDPMALKEIVLLVQKKKAENGKQSSSSRTEYMISAIMDLKNNRRKKEDTVFTEKAVKFRKVLGRIKASAAKAGLSKSSSEASLRISLDDILQAETKGRWWKVGASWVGNQYRFTEEESKQENEKGGDGSRNSSTLKAEDGDEELLKLASKFRMNTDRKRSIFCIVMGGTDCEDTFEKLCRSSMLQNRNERDTVRVLMECCGNEKSYNKFYGHLAARICEYQPQSKFSLQLAYWDIFKQFDSIGARKAANLAKLLFHLVVTHHALKILPVIKTIDLSDADDMDENTLIFLTILLSSTINYFDDPSEAKAVFAQRVSRSEDESGEDDSDETIRAGLLVFFMETLKSSPKNKKGSRFRKNFKAIVKELDTDGFEDMF</sequence>
<feature type="compositionally biased region" description="Polar residues" evidence="4">
    <location>
        <begin position="34"/>
        <end position="60"/>
    </location>
</feature>
<feature type="compositionally biased region" description="Basic and acidic residues" evidence="4">
    <location>
        <begin position="331"/>
        <end position="340"/>
    </location>
</feature>
<comment type="subcellular location">
    <subcellularLocation>
        <location evidence="1">Nucleus</location>
        <location evidence="1">Nucleolus</location>
    </subcellularLocation>
</comment>